<organism evidence="1 2">
    <name type="scientific">Heracleum sosnowskyi</name>
    <dbReference type="NCBI Taxonomy" id="360622"/>
    <lineage>
        <taxon>Eukaryota</taxon>
        <taxon>Viridiplantae</taxon>
        <taxon>Streptophyta</taxon>
        <taxon>Embryophyta</taxon>
        <taxon>Tracheophyta</taxon>
        <taxon>Spermatophyta</taxon>
        <taxon>Magnoliopsida</taxon>
        <taxon>eudicotyledons</taxon>
        <taxon>Gunneridae</taxon>
        <taxon>Pentapetalae</taxon>
        <taxon>asterids</taxon>
        <taxon>campanulids</taxon>
        <taxon>Apiales</taxon>
        <taxon>Apiaceae</taxon>
        <taxon>Apioideae</taxon>
        <taxon>apioid superclade</taxon>
        <taxon>Tordylieae</taxon>
        <taxon>Tordyliinae</taxon>
        <taxon>Heracleum</taxon>
    </lineage>
</organism>
<reference evidence="1" key="1">
    <citation type="submission" date="2023-02" db="EMBL/GenBank/DDBJ databases">
        <title>Genome of toxic invasive species Heracleum sosnowskyi carries increased number of genes despite the absence of recent whole-genome duplications.</title>
        <authorList>
            <person name="Schelkunov M."/>
            <person name="Shtratnikova V."/>
            <person name="Makarenko M."/>
            <person name="Klepikova A."/>
            <person name="Omelchenko D."/>
            <person name="Novikova G."/>
            <person name="Obukhova E."/>
            <person name="Bogdanov V."/>
            <person name="Penin A."/>
            <person name="Logacheva M."/>
        </authorList>
    </citation>
    <scope>NUCLEOTIDE SEQUENCE</scope>
    <source>
        <strain evidence="1">Hsosn_3</strain>
        <tissue evidence="1">Leaf</tissue>
    </source>
</reference>
<dbReference type="EMBL" id="JAUIZM010000007">
    <property type="protein sequence ID" value="KAK1377144.1"/>
    <property type="molecule type" value="Genomic_DNA"/>
</dbReference>
<comment type="caution">
    <text evidence="1">The sequence shown here is derived from an EMBL/GenBank/DDBJ whole genome shotgun (WGS) entry which is preliminary data.</text>
</comment>
<keyword evidence="2" id="KW-1185">Reference proteome</keyword>
<sequence length="154" mass="17042">MLSQGILQHYHRDQIIKIQSLTTYSVATVITPKEYILLYLRCTLEDIPSILMYLRERHIGVAVGVDESTARYSPTTNFIRLSRLSVANDPCMMLLTDSSFLNGEGGYGHVLSDSADNYVGCGYGPIVNIPVGLTLKEIVTLVELSTGRVLSYPL</sequence>
<evidence type="ECO:0000313" key="2">
    <source>
        <dbReference type="Proteomes" id="UP001237642"/>
    </source>
</evidence>
<dbReference type="Proteomes" id="UP001237642">
    <property type="component" value="Unassembled WGS sequence"/>
</dbReference>
<gene>
    <name evidence="1" type="ORF">POM88_033337</name>
</gene>
<dbReference type="AlphaFoldDB" id="A0AAD8I297"/>
<protein>
    <submittedName>
        <fullName evidence="1">Uncharacterized protein</fullName>
    </submittedName>
</protein>
<proteinExistence type="predicted"/>
<name>A0AAD8I297_9APIA</name>
<accession>A0AAD8I297</accession>
<evidence type="ECO:0000313" key="1">
    <source>
        <dbReference type="EMBL" id="KAK1377144.1"/>
    </source>
</evidence>
<reference evidence="1" key="2">
    <citation type="submission" date="2023-05" db="EMBL/GenBank/DDBJ databases">
        <authorList>
            <person name="Schelkunov M.I."/>
        </authorList>
    </citation>
    <scope>NUCLEOTIDE SEQUENCE</scope>
    <source>
        <strain evidence="1">Hsosn_3</strain>
        <tissue evidence="1">Leaf</tissue>
    </source>
</reference>